<gene>
    <name evidence="3" type="primary">LOC113732815</name>
</gene>
<name>A0A6P6WGQ6_COFAR</name>
<dbReference type="OrthoDB" id="1434883at2759"/>
<dbReference type="PANTHER" id="PTHR31293:SF12">
    <property type="entry name" value="RNI-LIKE SUPERFAMILY PROTEIN"/>
    <property type="match status" value="1"/>
</dbReference>
<dbReference type="SUPFAM" id="SSF81383">
    <property type="entry name" value="F-box domain"/>
    <property type="match status" value="1"/>
</dbReference>
<protein>
    <submittedName>
        <fullName evidence="3">F-box/LRR-repeat protein At5g02930</fullName>
    </submittedName>
</protein>
<organism evidence="2 3">
    <name type="scientific">Coffea arabica</name>
    <name type="common">Arabian coffee</name>
    <dbReference type="NCBI Taxonomy" id="13443"/>
    <lineage>
        <taxon>Eukaryota</taxon>
        <taxon>Viridiplantae</taxon>
        <taxon>Streptophyta</taxon>
        <taxon>Embryophyta</taxon>
        <taxon>Tracheophyta</taxon>
        <taxon>Spermatophyta</taxon>
        <taxon>Magnoliopsida</taxon>
        <taxon>eudicotyledons</taxon>
        <taxon>Gunneridae</taxon>
        <taxon>Pentapetalae</taxon>
        <taxon>asterids</taxon>
        <taxon>lamiids</taxon>
        <taxon>Gentianales</taxon>
        <taxon>Rubiaceae</taxon>
        <taxon>Ixoroideae</taxon>
        <taxon>Gardenieae complex</taxon>
        <taxon>Bertiereae - Coffeeae clade</taxon>
        <taxon>Coffeeae</taxon>
        <taxon>Coffea</taxon>
    </lineage>
</organism>
<dbReference type="GeneID" id="113732815"/>
<feature type="domain" description="F-box" evidence="1">
    <location>
        <begin position="5"/>
        <end position="45"/>
    </location>
</feature>
<reference evidence="3" key="2">
    <citation type="submission" date="2025-08" db="UniProtKB">
        <authorList>
            <consortium name="RefSeq"/>
        </authorList>
    </citation>
    <scope>IDENTIFICATION</scope>
    <source>
        <tissue evidence="3">Leaves</tissue>
    </source>
</reference>
<keyword evidence="2" id="KW-1185">Reference proteome</keyword>
<evidence type="ECO:0000259" key="1">
    <source>
        <dbReference type="Pfam" id="PF00646"/>
    </source>
</evidence>
<dbReference type="CDD" id="cd22160">
    <property type="entry name" value="F-box_AtFBL13-like"/>
    <property type="match status" value="1"/>
</dbReference>
<reference evidence="2" key="1">
    <citation type="journal article" date="2025" name="Foods">
        <title>Unveiling the Microbial Signatures of Arabica Coffee Cherries: Insights into Ripeness Specific Diversity, Functional Traits, and Implications for Quality and Safety.</title>
        <authorList>
            <consortium name="RefSeq"/>
            <person name="Tenea G.N."/>
            <person name="Cifuentes V."/>
            <person name="Reyes P."/>
            <person name="Cevallos-Vallejos M."/>
        </authorList>
    </citation>
    <scope>NUCLEOTIDE SEQUENCE [LARGE SCALE GENOMIC DNA]</scope>
</reference>
<sequence length="158" mass="18663">MVDRISGLPDAVLCHILSHLPTKLAAATSVLLISTRWRYIFASVPNIDLQYRGSLPAFHDECDQEYFDASLEHVRFTKDLNVESRSLTFLSWAQLFNFEREDHEKFEPLFPDALPMCFALHLEFKNFDDTEYEYQLIEQFLRCGRALQRLTDHPWSFW</sequence>
<dbReference type="InterPro" id="IPR055294">
    <property type="entry name" value="FBL60-like"/>
</dbReference>
<dbReference type="RefSeq" id="XP_027114639.1">
    <property type="nucleotide sequence ID" value="XM_027258838.1"/>
</dbReference>
<dbReference type="Proteomes" id="UP001652660">
    <property type="component" value="Chromosome 1c"/>
</dbReference>
<dbReference type="InterPro" id="IPR036047">
    <property type="entry name" value="F-box-like_dom_sf"/>
</dbReference>
<dbReference type="InterPro" id="IPR001810">
    <property type="entry name" value="F-box_dom"/>
</dbReference>
<accession>A0A6P6WGQ6</accession>
<dbReference type="Pfam" id="PF00646">
    <property type="entry name" value="F-box"/>
    <property type="match status" value="1"/>
</dbReference>
<evidence type="ECO:0000313" key="3">
    <source>
        <dbReference type="RefSeq" id="XP_027114639.1"/>
    </source>
</evidence>
<evidence type="ECO:0000313" key="2">
    <source>
        <dbReference type="Proteomes" id="UP001652660"/>
    </source>
</evidence>
<dbReference type="AlphaFoldDB" id="A0A6P6WGQ6"/>
<dbReference type="InterPro" id="IPR053781">
    <property type="entry name" value="F-box_AtFBL13-like"/>
</dbReference>
<dbReference type="PANTHER" id="PTHR31293">
    <property type="entry name" value="RNI-LIKE SUPERFAMILY PROTEIN"/>
    <property type="match status" value="1"/>
</dbReference>
<proteinExistence type="predicted"/>